<organism evidence="2 3">
    <name type="scientific">Limnoglobus roseus</name>
    <dbReference type="NCBI Taxonomy" id="2598579"/>
    <lineage>
        <taxon>Bacteria</taxon>
        <taxon>Pseudomonadati</taxon>
        <taxon>Planctomycetota</taxon>
        <taxon>Planctomycetia</taxon>
        <taxon>Gemmatales</taxon>
        <taxon>Gemmataceae</taxon>
        <taxon>Limnoglobus</taxon>
    </lineage>
</organism>
<dbReference type="AlphaFoldDB" id="A0A5C1APF4"/>
<evidence type="ECO:0000313" key="2">
    <source>
        <dbReference type="EMBL" id="QEL18748.1"/>
    </source>
</evidence>
<sequence>MKRKPRKARKPRNRREEIPLTDITGKVVTIIPPAYATGTAPRITARPRTKGRSE</sequence>
<feature type="region of interest" description="Disordered" evidence="1">
    <location>
        <begin position="1"/>
        <end position="21"/>
    </location>
</feature>
<keyword evidence="3" id="KW-1185">Reference proteome</keyword>
<evidence type="ECO:0000256" key="1">
    <source>
        <dbReference type="SAM" id="MobiDB-lite"/>
    </source>
</evidence>
<proteinExistence type="predicted"/>
<evidence type="ECO:0000313" key="3">
    <source>
        <dbReference type="Proteomes" id="UP000324974"/>
    </source>
</evidence>
<name>A0A5C1APF4_9BACT</name>
<protein>
    <submittedName>
        <fullName evidence="2">Uncharacterized protein</fullName>
    </submittedName>
</protein>
<dbReference type="KEGG" id="lrs:PX52LOC_05785"/>
<accession>A0A5C1APF4</accession>
<dbReference type="EMBL" id="CP042425">
    <property type="protein sequence ID" value="QEL18748.1"/>
    <property type="molecule type" value="Genomic_DNA"/>
</dbReference>
<feature type="region of interest" description="Disordered" evidence="1">
    <location>
        <begin position="35"/>
        <end position="54"/>
    </location>
</feature>
<dbReference type="Proteomes" id="UP000324974">
    <property type="component" value="Chromosome"/>
</dbReference>
<feature type="compositionally biased region" description="Basic residues" evidence="1">
    <location>
        <begin position="1"/>
        <end position="13"/>
    </location>
</feature>
<reference evidence="3" key="1">
    <citation type="submission" date="2019-08" db="EMBL/GenBank/DDBJ databases">
        <title>Limnoglobus roseus gen. nov., sp. nov., a novel freshwater planctomycete with a giant genome from the family Gemmataceae.</title>
        <authorList>
            <person name="Kulichevskaya I.S."/>
            <person name="Naumoff D.G."/>
            <person name="Miroshnikov K."/>
            <person name="Ivanova A."/>
            <person name="Philippov D.A."/>
            <person name="Hakobyan A."/>
            <person name="Rijpstra I.C."/>
            <person name="Sinninghe Damste J.S."/>
            <person name="Liesack W."/>
            <person name="Dedysh S.N."/>
        </authorList>
    </citation>
    <scope>NUCLEOTIDE SEQUENCE [LARGE SCALE GENOMIC DNA]</scope>
    <source>
        <strain evidence="3">PX52</strain>
    </source>
</reference>
<gene>
    <name evidence="2" type="ORF">PX52LOC_05785</name>
</gene>
<feature type="compositionally biased region" description="Basic residues" evidence="1">
    <location>
        <begin position="45"/>
        <end position="54"/>
    </location>
</feature>